<protein>
    <submittedName>
        <fullName evidence="1">(apollo) hypothetical protein</fullName>
    </submittedName>
</protein>
<organism evidence="1 2">
    <name type="scientific">Parnassius apollo</name>
    <name type="common">Apollo butterfly</name>
    <name type="synonym">Papilio apollo</name>
    <dbReference type="NCBI Taxonomy" id="110799"/>
    <lineage>
        <taxon>Eukaryota</taxon>
        <taxon>Metazoa</taxon>
        <taxon>Ecdysozoa</taxon>
        <taxon>Arthropoda</taxon>
        <taxon>Hexapoda</taxon>
        <taxon>Insecta</taxon>
        <taxon>Pterygota</taxon>
        <taxon>Neoptera</taxon>
        <taxon>Endopterygota</taxon>
        <taxon>Lepidoptera</taxon>
        <taxon>Glossata</taxon>
        <taxon>Ditrysia</taxon>
        <taxon>Papilionoidea</taxon>
        <taxon>Papilionidae</taxon>
        <taxon>Parnassiinae</taxon>
        <taxon>Parnassini</taxon>
        <taxon>Parnassius</taxon>
        <taxon>Parnassius</taxon>
    </lineage>
</organism>
<sequence>MDDILSHIEDKYEYKKFLDANAWSTYLKTSTEALERTNFSIDILLLSEINIRQAELPLYCIDGYDMHGFTIENRRGGGLLVYSKNELRLQTVNPQSCGLEILHSQFKSSDTTIRIITVYKPPNTNKLRCIQELSVLIKQIPEYEDSLLQVI</sequence>
<name>A0A8S3W705_PARAO</name>
<accession>A0A8S3W705</accession>
<evidence type="ECO:0000313" key="2">
    <source>
        <dbReference type="Proteomes" id="UP000691718"/>
    </source>
</evidence>
<comment type="caution">
    <text evidence="1">The sequence shown here is derived from an EMBL/GenBank/DDBJ whole genome shotgun (WGS) entry which is preliminary data.</text>
</comment>
<keyword evidence="2" id="KW-1185">Reference proteome</keyword>
<dbReference type="OrthoDB" id="6932354at2759"/>
<dbReference type="AlphaFoldDB" id="A0A8S3W705"/>
<dbReference type="EMBL" id="CAJQZP010000191">
    <property type="protein sequence ID" value="CAG4944486.1"/>
    <property type="molecule type" value="Genomic_DNA"/>
</dbReference>
<gene>
    <name evidence="1" type="ORF">PAPOLLO_LOCUS2869</name>
</gene>
<evidence type="ECO:0000313" key="1">
    <source>
        <dbReference type="EMBL" id="CAG4944486.1"/>
    </source>
</evidence>
<reference evidence="1" key="1">
    <citation type="submission" date="2021-04" db="EMBL/GenBank/DDBJ databases">
        <authorList>
            <person name="Tunstrom K."/>
        </authorList>
    </citation>
    <scope>NUCLEOTIDE SEQUENCE</scope>
</reference>
<dbReference type="Proteomes" id="UP000691718">
    <property type="component" value="Unassembled WGS sequence"/>
</dbReference>
<proteinExistence type="predicted"/>